<dbReference type="GO" id="GO:0008270">
    <property type="term" value="F:zinc ion binding"/>
    <property type="evidence" value="ECO:0007669"/>
    <property type="project" value="UniProtKB-KW"/>
</dbReference>
<evidence type="ECO:0000256" key="5">
    <source>
        <dbReference type="ARBA" id="ARBA00022679"/>
    </source>
</evidence>
<dbReference type="PROSITE" id="PS50280">
    <property type="entry name" value="SET"/>
    <property type="match status" value="1"/>
</dbReference>
<evidence type="ECO:0000256" key="3">
    <source>
        <dbReference type="ARBA" id="ARBA00022490"/>
    </source>
</evidence>
<reference evidence="19" key="1">
    <citation type="submission" date="2020-04" db="EMBL/GenBank/DDBJ databases">
        <authorList>
            <person name="Neveu A P."/>
        </authorList>
    </citation>
    <scope>NUCLEOTIDE SEQUENCE</scope>
    <source>
        <tissue evidence="19">Whole embryo</tissue>
    </source>
</reference>
<evidence type="ECO:0000256" key="6">
    <source>
        <dbReference type="ARBA" id="ARBA00022691"/>
    </source>
</evidence>
<comment type="subcellular location">
    <subcellularLocation>
        <location evidence="1">Cytoplasm</location>
    </subcellularLocation>
</comment>
<dbReference type="EC" id="2.1.1.372" evidence="10"/>
<dbReference type="CDD" id="cd10521">
    <property type="entry name" value="SET_SMYD5"/>
    <property type="match status" value="1"/>
</dbReference>
<keyword evidence="6" id="KW-0949">S-adenosyl-L-methionine</keyword>
<evidence type="ECO:0000256" key="4">
    <source>
        <dbReference type="ARBA" id="ARBA00022603"/>
    </source>
</evidence>
<dbReference type="SUPFAM" id="SSF82199">
    <property type="entry name" value="SET domain"/>
    <property type="match status" value="1"/>
</dbReference>
<dbReference type="EMBL" id="LR790557">
    <property type="protein sequence ID" value="CAB3266419.1"/>
    <property type="molecule type" value="mRNA"/>
</dbReference>
<comment type="catalytic activity">
    <reaction evidence="13">
        <text>L-lysyl(20)-[histone H4] + 3 S-adenosyl-L-methionine = N(6),N(6),N(6)-trimethyl-L-lysyl(20)-[histone H4] + 3 S-adenosyl-L-homocysteine + 3 H(+)</text>
        <dbReference type="Rhea" id="RHEA:64456"/>
        <dbReference type="Rhea" id="RHEA-COMP:15554"/>
        <dbReference type="Rhea" id="RHEA-COMP:15998"/>
        <dbReference type="ChEBI" id="CHEBI:15378"/>
        <dbReference type="ChEBI" id="CHEBI:29969"/>
        <dbReference type="ChEBI" id="CHEBI:57856"/>
        <dbReference type="ChEBI" id="CHEBI:59789"/>
        <dbReference type="ChEBI" id="CHEBI:61961"/>
        <dbReference type="EC" id="2.1.1.372"/>
    </reaction>
</comment>
<evidence type="ECO:0000256" key="15">
    <source>
        <dbReference type="ARBA" id="ARBA00049768"/>
    </source>
</evidence>
<dbReference type="InterPro" id="IPR001214">
    <property type="entry name" value="SET_dom"/>
</dbReference>
<dbReference type="PANTHER" id="PTHR46402:SF2">
    <property type="entry name" value="HISTONE-LYSINE N-TRIMETHYLTRANSFERASE SMYD5"/>
    <property type="match status" value="1"/>
</dbReference>
<dbReference type="GO" id="GO:0005737">
    <property type="term" value="C:cytoplasm"/>
    <property type="evidence" value="ECO:0007669"/>
    <property type="project" value="UniProtKB-SubCell"/>
</dbReference>
<keyword evidence="7" id="KW-0479">Metal-binding</keyword>
<comment type="catalytic activity">
    <reaction evidence="14">
        <text>L-lysyl-[protein] + 3 S-adenosyl-L-methionine = N(6),N(6),N(6)-trimethyl-L-lysyl-[protein] + 3 S-adenosyl-L-homocysteine + 3 H(+)</text>
        <dbReference type="Rhea" id="RHEA:54192"/>
        <dbReference type="Rhea" id="RHEA-COMP:9752"/>
        <dbReference type="Rhea" id="RHEA-COMP:13826"/>
        <dbReference type="ChEBI" id="CHEBI:15378"/>
        <dbReference type="ChEBI" id="CHEBI:29969"/>
        <dbReference type="ChEBI" id="CHEBI:57856"/>
        <dbReference type="ChEBI" id="CHEBI:59789"/>
        <dbReference type="ChEBI" id="CHEBI:61961"/>
    </reaction>
    <physiologicalReaction direction="left-to-right" evidence="14">
        <dbReference type="Rhea" id="RHEA:54193"/>
    </physiologicalReaction>
</comment>
<evidence type="ECO:0000256" key="2">
    <source>
        <dbReference type="ARBA" id="ARBA00012178"/>
    </source>
</evidence>
<dbReference type="GO" id="GO:0032259">
    <property type="term" value="P:methylation"/>
    <property type="evidence" value="ECO:0007669"/>
    <property type="project" value="UniProtKB-KW"/>
</dbReference>
<evidence type="ECO:0000259" key="18">
    <source>
        <dbReference type="PROSITE" id="PS50280"/>
    </source>
</evidence>
<evidence type="ECO:0000256" key="1">
    <source>
        <dbReference type="ARBA" id="ARBA00004496"/>
    </source>
</evidence>
<sequence>MDEQKLPFVVRKTENKGFGLFATKDLNAGDEILVEEPLVSCQFAWNKLYKYLACDYCMKSLETAESMSQRLTENRSLSLPHPECCERNVAITVQCPQCEITYCSTSCRDKAFTEYHQILCPHSQYCSPEGLEQLDETWRNIHYPPETATVWLLAKIMTRVKMEKNKAEFISYIEEFCHQCKNESEEIVHKLLGDQFKDQLHMLREQLKSLFYSDDIAHWFTVEGFEKLFALLGTNQQGIGSSALSVWVHNCDNLDLPDGQRDQLDTFIDKLYEDLEKVSGSFLNCEGAGLYRVQSKCNHSCAPNAEVSFLHNDHRLTVKAINDVAAGEEITISYLSECELNRSRHSRQKHLRENYLFTCWCKKCQAQNGDPDVTSDEDSEDDMDDT</sequence>
<accession>A0A6F9DTF3</accession>
<dbReference type="SMART" id="SM00317">
    <property type="entry name" value="SET"/>
    <property type="match status" value="1"/>
</dbReference>
<evidence type="ECO:0000256" key="11">
    <source>
        <dbReference type="ARBA" id="ARBA00033038"/>
    </source>
</evidence>
<evidence type="ECO:0000313" key="19">
    <source>
        <dbReference type="EMBL" id="CAB3266419.1"/>
    </source>
</evidence>
<dbReference type="GO" id="GO:0045814">
    <property type="term" value="P:negative regulation of gene expression, epigenetic"/>
    <property type="evidence" value="ECO:0007669"/>
    <property type="project" value="TreeGrafter"/>
</dbReference>
<evidence type="ECO:0000256" key="10">
    <source>
        <dbReference type="ARBA" id="ARBA00024057"/>
    </source>
</evidence>
<evidence type="ECO:0000256" key="7">
    <source>
        <dbReference type="ARBA" id="ARBA00022723"/>
    </source>
</evidence>
<dbReference type="PANTHER" id="PTHR46402">
    <property type="entry name" value="SET AND MYND DOMAIN-CONTAINING PROTEIN 5"/>
    <property type="match status" value="1"/>
</dbReference>
<keyword evidence="5" id="KW-0808">Transferase</keyword>
<evidence type="ECO:0000256" key="17">
    <source>
        <dbReference type="ARBA" id="ARBA00049806"/>
    </source>
</evidence>
<proteinExistence type="evidence at transcript level"/>
<dbReference type="InterPro" id="IPR046341">
    <property type="entry name" value="SET_dom_sf"/>
</dbReference>
<evidence type="ECO:0000256" key="16">
    <source>
        <dbReference type="ARBA" id="ARBA00049789"/>
    </source>
</evidence>
<evidence type="ECO:0000256" key="12">
    <source>
        <dbReference type="ARBA" id="ARBA00047545"/>
    </source>
</evidence>
<dbReference type="AlphaFoldDB" id="A0A6F9DTF3"/>
<dbReference type="EC" id="2.1.1.359" evidence="2"/>
<evidence type="ECO:0000256" key="9">
    <source>
        <dbReference type="ARBA" id="ARBA00022833"/>
    </source>
</evidence>
<dbReference type="Gene3D" id="2.170.270.10">
    <property type="entry name" value="SET domain"/>
    <property type="match status" value="1"/>
</dbReference>
<evidence type="ECO:0000256" key="8">
    <source>
        <dbReference type="ARBA" id="ARBA00022771"/>
    </source>
</evidence>
<gene>
    <name evidence="19" type="primary">Smyd5</name>
</gene>
<dbReference type="Pfam" id="PF00856">
    <property type="entry name" value="SET"/>
    <property type="match status" value="1"/>
</dbReference>
<keyword evidence="4" id="KW-0489">Methyltransferase</keyword>
<dbReference type="GO" id="GO:0140943">
    <property type="term" value="F:histone H4K20 trimethyltransferase activity"/>
    <property type="evidence" value="ECO:0007669"/>
    <property type="project" value="UniProtKB-EC"/>
</dbReference>
<comment type="catalytic activity">
    <reaction evidence="12">
        <text>L-lysyl(36)-[histone H3] + 3 S-adenosyl-L-methionine = N(6),N(6),N(6)-trimethyl-L-lysyl(36)-[histone H3] + 3 S-adenosyl-L-homocysteine + 3 H(+)</text>
        <dbReference type="Rhea" id="RHEA:60324"/>
        <dbReference type="Rhea" id="RHEA-COMP:9785"/>
        <dbReference type="Rhea" id="RHEA-COMP:15536"/>
        <dbReference type="ChEBI" id="CHEBI:15378"/>
        <dbReference type="ChEBI" id="CHEBI:29969"/>
        <dbReference type="ChEBI" id="CHEBI:57856"/>
        <dbReference type="ChEBI" id="CHEBI:59789"/>
        <dbReference type="ChEBI" id="CHEBI:61961"/>
        <dbReference type="EC" id="2.1.1.359"/>
    </reaction>
</comment>
<feature type="domain" description="SET" evidence="18">
    <location>
        <begin position="6"/>
        <end position="335"/>
    </location>
</feature>
<keyword evidence="8" id="KW-0863">Zinc-finger</keyword>
<organism evidence="19">
    <name type="scientific">Phallusia mammillata</name>
    <dbReference type="NCBI Taxonomy" id="59560"/>
    <lineage>
        <taxon>Eukaryota</taxon>
        <taxon>Metazoa</taxon>
        <taxon>Chordata</taxon>
        <taxon>Tunicata</taxon>
        <taxon>Ascidiacea</taxon>
        <taxon>Phlebobranchia</taxon>
        <taxon>Ascidiidae</taxon>
        <taxon>Phallusia</taxon>
    </lineage>
</organism>
<dbReference type="InterPro" id="IPR044422">
    <property type="entry name" value="SMYD5_SET"/>
</dbReference>
<dbReference type="GO" id="GO:0140955">
    <property type="term" value="F:histone H3K36 trimethyltransferase activity"/>
    <property type="evidence" value="ECO:0007669"/>
    <property type="project" value="UniProtKB-EC"/>
</dbReference>
<name>A0A6F9DTF3_9ASCI</name>
<evidence type="ECO:0000256" key="13">
    <source>
        <dbReference type="ARBA" id="ARBA00048081"/>
    </source>
</evidence>
<evidence type="ECO:0000256" key="14">
    <source>
        <dbReference type="ARBA" id="ARBA00049497"/>
    </source>
</evidence>
<keyword evidence="9" id="KW-0862">Zinc</keyword>
<keyword evidence="3" id="KW-0963">Cytoplasm</keyword>
<protein>
    <recommendedName>
        <fullName evidence="15">Protein-lysine N-trimethyltransferase SMYD5</fullName>
        <ecNumber evidence="2">2.1.1.359</ecNumber>
        <ecNumber evidence="10">2.1.1.372</ecNumber>
    </recommendedName>
    <alternativeName>
        <fullName evidence="11">SET and MYND domain-containing protein 5</fullName>
    </alternativeName>
    <alternativeName>
        <fullName evidence="16">[histone H3]-lysine20 N-trimethyltransferase SMYD5</fullName>
    </alternativeName>
    <alternativeName>
        <fullName evidence="17">[histone H4]-lysine36 N-trimethyltransferase SMYD5</fullName>
    </alternativeName>
</protein>